<dbReference type="Pfam" id="PF06032">
    <property type="entry name" value="S-Me-THD_N"/>
    <property type="match status" value="1"/>
</dbReference>
<dbReference type="Gene3D" id="2.40.390.10">
    <property type="entry name" value="CV3147-like"/>
    <property type="match status" value="1"/>
</dbReference>
<dbReference type="AlphaFoldDB" id="A0AAW1QGD5"/>
<feature type="domain" description="S-Me-THD-like C-terminal" evidence="5">
    <location>
        <begin position="785"/>
        <end position="973"/>
    </location>
</feature>
<sequence>MTIETPNLRLGVDVGGTNTDAALLSPENKVVGSAKVGTTADVLTGIEHAVRAALQQAQASPEQVVLSSFGTTHFVNALTQRKGLARVAVLRLCGPATRALPPFVDIPDELREILQGPFHLLAGGFEFDGGEVISDIDEPSVRRALREVVAGGIPSVVVSGVFSPVNSSQEDRVHEILQDELRRMSRETGVEQQMHITLSHQIGQLGLLERENAAILNAALRPLAAHAVPAMQQALASIGIQGELFLTSNDGTLMSATAAKQMPIATLQSGPVNSLRGAAFLSGATDAVVLDIGGTTTDVGVLVHSLPRPAALDVSLCGVRTNFQMPDVISIGLGGGSLVQWTDDDKQQCTVGPQSVGYQLPTRALAAGGDVCTATDVAVVLHRMRFGSIDKAVAGLEPSAAQQAWDYIQDRLEKCVDLLKTSPGDVPVIVVGGGAALCGDSLPGAAQVSRPPHAEVANAIGAAIPQVSGVVDGVFRMGADAQHRTAVLQDAERAASAKATAAGADLATCQVVSREEVPLAYLPGGVTRVRVRVVGDLAAASATPALPPVGFATGQEDSPVEALREETCTADAGDQAGTSNLFMTPWSHEPPAKAQDMSDQQEGAGERLSWQPQVDAEGAWLLSRQDLDALAIGTGVLGTGGGGSPAKARLKVLQEMSRGKVVRVIAPAAVPPDSLVVELSGMGAPTVGIEKLDSHQTEAAARACAETGAGTLFALISGEIGGGNGLEPLSVGPRMGLPVVDGDFMGRAFPELQMDTRAIAGIRQTPAALADEKGNVVMVERAVSPVWLEQLLRPVCTAMGCSAGYAAAPISGAQLRRVVVPHTLSLAWHLGRAVLSARASKADSVAAVAAEGGGRLLFQGKVVDVRRTTAAGFACGEVQMEGLGPFQGRVLRINIQNENLVARLDGQVVASVPDLICCLETHDGRPVQTEELRYGLRLSVVGLPAHPLLRTPEALAVVGPAAFGYADVPYMPLGHYKGVQPIPAAASQVVAPAGMTERPRWHVCQLHSKLLTAMS</sequence>
<dbReference type="InterPro" id="IPR002821">
    <property type="entry name" value="Hydantoinase_A"/>
</dbReference>
<feature type="domain" description="Hydantoinase/oxoprolinase N-terminal" evidence="3">
    <location>
        <begin position="9"/>
        <end position="180"/>
    </location>
</feature>
<dbReference type="InterPro" id="IPR045079">
    <property type="entry name" value="Oxoprolinase-like"/>
</dbReference>
<dbReference type="Proteomes" id="UP001489004">
    <property type="component" value="Unassembled WGS sequence"/>
</dbReference>
<dbReference type="InterPro" id="IPR027479">
    <property type="entry name" value="S-Me-THD_N_sf"/>
</dbReference>
<dbReference type="SUPFAM" id="SSF160991">
    <property type="entry name" value="CV3147-like"/>
    <property type="match status" value="1"/>
</dbReference>
<feature type="domain" description="Hydantoinase A/oxoprolinase" evidence="2">
    <location>
        <begin position="210"/>
        <end position="390"/>
    </location>
</feature>
<protein>
    <recommendedName>
        <fullName evidence="8">Hydantoinase</fullName>
    </recommendedName>
</protein>
<evidence type="ECO:0000259" key="4">
    <source>
        <dbReference type="Pfam" id="PF06032"/>
    </source>
</evidence>
<gene>
    <name evidence="6" type="ORF">WJX72_010677</name>
</gene>
<dbReference type="InterPro" id="IPR010318">
    <property type="entry name" value="S-Me-THD_N"/>
</dbReference>
<dbReference type="EMBL" id="JALJOR010000003">
    <property type="protein sequence ID" value="KAK9820469.1"/>
    <property type="molecule type" value="Genomic_DNA"/>
</dbReference>
<dbReference type="GO" id="GO:0016787">
    <property type="term" value="F:hydrolase activity"/>
    <property type="evidence" value="ECO:0007669"/>
    <property type="project" value="InterPro"/>
</dbReference>
<feature type="region of interest" description="Disordered" evidence="1">
    <location>
        <begin position="572"/>
        <end position="606"/>
    </location>
</feature>
<keyword evidence="7" id="KW-1185">Reference proteome</keyword>
<dbReference type="Pfam" id="PF05378">
    <property type="entry name" value="Hydant_A_N"/>
    <property type="match status" value="1"/>
</dbReference>
<name>A0AAW1QGD5_9CHLO</name>
<evidence type="ECO:0000259" key="5">
    <source>
        <dbReference type="Pfam" id="PF20906"/>
    </source>
</evidence>
<reference evidence="6 7" key="1">
    <citation type="journal article" date="2024" name="Nat. Commun.">
        <title>Phylogenomics reveals the evolutionary origins of lichenization in chlorophyte algae.</title>
        <authorList>
            <person name="Puginier C."/>
            <person name="Libourel C."/>
            <person name="Otte J."/>
            <person name="Skaloud P."/>
            <person name="Haon M."/>
            <person name="Grisel S."/>
            <person name="Petersen M."/>
            <person name="Berrin J.G."/>
            <person name="Delaux P.M."/>
            <person name="Dal Grande F."/>
            <person name="Keller J."/>
        </authorList>
    </citation>
    <scope>NUCLEOTIDE SEQUENCE [LARGE SCALE GENOMIC DNA]</scope>
    <source>
        <strain evidence="6 7">SAG 2043</strain>
    </source>
</reference>
<evidence type="ECO:0000313" key="6">
    <source>
        <dbReference type="EMBL" id="KAK9820469.1"/>
    </source>
</evidence>
<evidence type="ECO:0000256" key="1">
    <source>
        <dbReference type="SAM" id="MobiDB-lite"/>
    </source>
</evidence>
<dbReference type="Gene3D" id="3.40.1610.10">
    <property type="entry name" value="CV3147-like domain"/>
    <property type="match status" value="1"/>
</dbReference>
<dbReference type="FunFam" id="3.40.1610.10:FF:000001">
    <property type="entry name" value="Hydantoinase, putative"/>
    <property type="match status" value="1"/>
</dbReference>
<dbReference type="SUPFAM" id="SSF53067">
    <property type="entry name" value="Actin-like ATPase domain"/>
    <property type="match status" value="1"/>
</dbReference>
<accession>A0AAW1QGD5</accession>
<proteinExistence type="predicted"/>
<dbReference type="Gene3D" id="3.30.420.40">
    <property type="match status" value="1"/>
</dbReference>
<evidence type="ECO:0000259" key="2">
    <source>
        <dbReference type="Pfam" id="PF01968"/>
    </source>
</evidence>
<evidence type="ECO:0000259" key="3">
    <source>
        <dbReference type="Pfam" id="PF05378"/>
    </source>
</evidence>
<dbReference type="PANTHER" id="PTHR11365:SF10">
    <property type="entry name" value="HYDANTOINASE_OXOPROLINASE"/>
    <property type="match status" value="1"/>
</dbReference>
<dbReference type="InterPro" id="IPR048350">
    <property type="entry name" value="S-Me-THD-like_C"/>
</dbReference>
<feature type="domain" description="S-Me-THD N-terminal" evidence="4">
    <location>
        <begin position="625"/>
        <end position="780"/>
    </location>
</feature>
<dbReference type="PANTHER" id="PTHR11365">
    <property type="entry name" value="5-OXOPROLINASE RELATED"/>
    <property type="match status" value="1"/>
</dbReference>
<evidence type="ECO:0008006" key="8">
    <source>
        <dbReference type="Google" id="ProtNLM"/>
    </source>
</evidence>
<dbReference type="Pfam" id="PF01968">
    <property type="entry name" value="Hydantoinase_A"/>
    <property type="match status" value="1"/>
</dbReference>
<organism evidence="6 7">
    <name type="scientific">[Myrmecia] bisecta</name>
    <dbReference type="NCBI Taxonomy" id="41462"/>
    <lineage>
        <taxon>Eukaryota</taxon>
        <taxon>Viridiplantae</taxon>
        <taxon>Chlorophyta</taxon>
        <taxon>core chlorophytes</taxon>
        <taxon>Trebouxiophyceae</taxon>
        <taxon>Trebouxiales</taxon>
        <taxon>Trebouxiaceae</taxon>
        <taxon>Myrmecia</taxon>
    </lineage>
</organism>
<comment type="caution">
    <text evidence="6">The sequence shown here is derived from an EMBL/GenBank/DDBJ whole genome shotgun (WGS) entry which is preliminary data.</text>
</comment>
<dbReference type="InterPro" id="IPR043129">
    <property type="entry name" value="ATPase_NBD"/>
</dbReference>
<evidence type="ECO:0000313" key="7">
    <source>
        <dbReference type="Proteomes" id="UP001489004"/>
    </source>
</evidence>
<dbReference type="Pfam" id="PF20906">
    <property type="entry name" value="S-Me-THD_C"/>
    <property type="match status" value="1"/>
</dbReference>
<dbReference type="InterPro" id="IPR024071">
    <property type="entry name" value="S-Me-THD_C_sf"/>
</dbReference>
<dbReference type="InterPro" id="IPR008040">
    <property type="entry name" value="Hydant_A_N"/>
</dbReference>